<dbReference type="PROSITE" id="PS01124">
    <property type="entry name" value="HTH_ARAC_FAMILY_2"/>
    <property type="match status" value="1"/>
</dbReference>
<dbReference type="Pfam" id="PF12833">
    <property type="entry name" value="HTH_18"/>
    <property type="match status" value="1"/>
</dbReference>
<dbReference type="GO" id="GO:0043565">
    <property type="term" value="F:sequence-specific DNA binding"/>
    <property type="evidence" value="ECO:0007669"/>
    <property type="project" value="InterPro"/>
</dbReference>
<evidence type="ECO:0000259" key="6">
    <source>
        <dbReference type="PROSITE" id="PS01124"/>
    </source>
</evidence>
<dbReference type="RefSeq" id="WP_120745609.1">
    <property type="nucleotide sequence ID" value="NZ_RBAH01000001.1"/>
</dbReference>
<evidence type="ECO:0000256" key="5">
    <source>
        <dbReference type="ARBA" id="ARBA00023163"/>
    </source>
</evidence>
<keyword evidence="4" id="KW-0010">Activator</keyword>
<comment type="caution">
    <text evidence="7">The sequence shown here is derived from an EMBL/GenBank/DDBJ whole genome shotgun (WGS) entry which is preliminary data.</text>
</comment>
<dbReference type="InterPro" id="IPR009057">
    <property type="entry name" value="Homeodomain-like_sf"/>
</dbReference>
<dbReference type="EMBL" id="RBAH01000001">
    <property type="protein sequence ID" value="RKN86901.1"/>
    <property type="molecule type" value="Genomic_DNA"/>
</dbReference>
<dbReference type="InterPro" id="IPR037923">
    <property type="entry name" value="HTH-like"/>
</dbReference>
<dbReference type="SMART" id="SM00342">
    <property type="entry name" value="HTH_ARAC"/>
    <property type="match status" value="1"/>
</dbReference>
<dbReference type="PANTHER" id="PTHR46796">
    <property type="entry name" value="HTH-TYPE TRANSCRIPTIONAL ACTIVATOR RHAS-RELATED"/>
    <property type="match status" value="1"/>
</dbReference>
<feature type="domain" description="HTH araC/xylS-type" evidence="6">
    <location>
        <begin position="176"/>
        <end position="274"/>
    </location>
</feature>
<dbReference type="Pfam" id="PF02311">
    <property type="entry name" value="AraC_binding"/>
    <property type="match status" value="1"/>
</dbReference>
<dbReference type="PRINTS" id="PR00032">
    <property type="entry name" value="HTHARAC"/>
</dbReference>
<evidence type="ECO:0000256" key="3">
    <source>
        <dbReference type="ARBA" id="ARBA00023125"/>
    </source>
</evidence>
<evidence type="ECO:0000256" key="1">
    <source>
        <dbReference type="ARBA" id="ARBA00022490"/>
    </source>
</evidence>
<organism evidence="7 8">
    <name type="scientific">Paenibacillus ginsengarvi</name>
    <dbReference type="NCBI Taxonomy" id="400777"/>
    <lineage>
        <taxon>Bacteria</taxon>
        <taxon>Bacillati</taxon>
        <taxon>Bacillota</taxon>
        <taxon>Bacilli</taxon>
        <taxon>Bacillales</taxon>
        <taxon>Paenibacillaceae</taxon>
        <taxon>Paenibacillus</taxon>
    </lineage>
</organism>
<dbReference type="InterPro" id="IPR050204">
    <property type="entry name" value="AraC_XylS_family_regulators"/>
</dbReference>
<keyword evidence="3" id="KW-0238">DNA-binding</keyword>
<keyword evidence="2" id="KW-0805">Transcription regulation</keyword>
<proteinExistence type="predicted"/>
<dbReference type="GO" id="GO:0003700">
    <property type="term" value="F:DNA-binding transcription factor activity"/>
    <property type="evidence" value="ECO:0007669"/>
    <property type="project" value="InterPro"/>
</dbReference>
<dbReference type="Proteomes" id="UP000282311">
    <property type="component" value="Unassembled WGS sequence"/>
</dbReference>
<dbReference type="SUPFAM" id="SSF46689">
    <property type="entry name" value="Homeodomain-like"/>
    <property type="match status" value="2"/>
</dbReference>
<dbReference type="PROSITE" id="PS00041">
    <property type="entry name" value="HTH_ARAC_FAMILY_1"/>
    <property type="match status" value="1"/>
</dbReference>
<protein>
    <submittedName>
        <fullName evidence="7">AraC family transcriptional regulator</fullName>
    </submittedName>
</protein>
<evidence type="ECO:0000256" key="4">
    <source>
        <dbReference type="ARBA" id="ARBA00023159"/>
    </source>
</evidence>
<dbReference type="InterPro" id="IPR018062">
    <property type="entry name" value="HTH_AraC-typ_CS"/>
</dbReference>
<evidence type="ECO:0000256" key="2">
    <source>
        <dbReference type="ARBA" id="ARBA00023015"/>
    </source>
</evidence>
<dbReference type="OrthoDB" id="9803764at2"/>
<keyword evidence="5" id="KW-0804">Transcription</keyword>
<dbReference type="Gene3D" id="1.10.10.60">
    <property type="entry name" value="Homeodomain-like"/>
    <property type="match status" value="2"/>
</dbReference>
<dbReference type="InterPro" id="IPR014710">
    <property type="entry name" value="RmlC-like_jellyroll"/>
</dbReference>
<name>A0A3B0CT66_9BACL</name>
<keyword evidence="1" id="KW-0963">Cytoplasm</keyword>
<accession>A0A3B0CT66</accession>
<dbReference type="InterPro" id="IPR018060">
    <property type="entry name" value="HTH_AraC"/>
</dbReference>
<evidence type="ECO:0000313" key="8">
    <source>
        <dbReference type="Proteomes" id="UP000282311"/>
    </source>
</evidence>
<evidence type="ECO:0000313" key="7">
    <source>
        <dbReference type="EMBL" id="RKN86901.1"/>
    </source>
</evidence>
<gene>
    <name evidence="7" type="ORF">D7M11_02810</name>
</gene>
<dbReference type="InterPro" id="IPR003313">
    <property type="entry name" value="AraC-bd"/>
</dbReference>
<reference evidence="7 8" key="1">
    <citation type="journal article" date="2007" name="Int. J. Syst. Evol. Microbiol.">
        <title>Paenibacillus ginsengarvi sp. nov., isolated from soil from ginseng cultivation.</title>
        <authorList>
            <person name="Yoon M.H."/>
            <person name="Ten L.N."/>
            <person name="Im W.T."/>
        </authorList>
    </citation>
    <scope>NUCLEOTIDE SEQUENCE [LARGE SCALE GENOMIC DNA]</scope>
    <source>
        <strain evidence="7 8">KCTC 13059</strain>
    </source>
</reference>
<dbReference type="PANTHER" id="PTHR46796:SF13">
    <property type="entry name" value="HTH-TYPE TRANSCRIPTIONAL ACTIVATOR RHAS"/>
    <property type="match status" value="1"/>
</dbReference>
<dbReference type="Gene3D" id="2.60.120.10">
    <property type="entry name" value="Jelly Rolls"/>
    <property type="match status" value="1"/>
</dbReference>
<dbReference type="SUPFAM" id="SSF51215">
    <property type="entry name" value="Regulatory protein AraC"/>
    <property type="match status" value="1"/>
</dbReference>
<sequence length="287" mass="32652">MNNHSPKFSPLLSCSLVRSRNAGKARCEPAWHWRPQQPLNDYDLWYVVAGKGTMRVDGSSYPVRKGSCFLLRPGDKPEAVQDPEDRLTVIFIHFDMTDGATGFRLPDDALPGRHTQVTDTLFSEMLLNRLLQTLYEEGPWPDAEFALAMKQLLLHLFRKQQEGQSYAASKQKQTIARVVGYIREDAGRRLTREELAEHVQLSAEYLSLLFKQHTGTSIKTYMTDVRLERALHLLMETTMNVSQVAESLGYANVYLFSKQFKMRYGAPPSAYKWGSEPAKAHGPAEQK</sequence>
<dbReference type="AlphaFoldDB" id="A0A3B0CT66"/>
<dbReference type="InterPro" id="IPR020449">
    <property type="entry name" value="Tscrpt_reg_AraC-type_HTH"/>
</dbReference>
<keyword evidence="8" id="KW-1185">Reference proteome</keyword>